<reference evidence="1" key="1">
    <citation type="submission" date="2017-11" db="EMBL/GenBank/DDBJ databases">
        <title>Comparative genomic and phylogenomic analyses of the family Idiomarinaceae.</title>
        <authorList>
            <person name="Liu Y."/>
            <person name="Shao Z."/>
        </authorList>
    </citation>
    <scope>NUCLEOTIDE SEQUENCE</scope>
    <source>
        <strain evidence="1">PIN1</strain>
    </source>
</reference>
<sequence>MSYQVLARKWRPRNFAEVVGQQHVLKPLFNALQTGRLHHAWLLTGTRGVGKTTIARILAKSLNCEQGITAEPCGQCGACTAIDQGRFVDLLEIDAASRTKVEDTRELLDNVQYAPTQGRFKVYLIDEVHMLSRHSFNALLKTLEEPPEHVKFLLATTDPQKLPITVLSRCLQFNLKALSRDEITQHLMQVLGAENISFEEPAIQALARAAQGSMRDALSLTDQAIAQGDHAVTVHGVQQMLGSVPSYQLISLMQNVLSGDAETMLQTLEQVAGQVPDLSGLLPELQNLIHQMALYKAVPETAHATGLEPAGQHLAQQLPAELLQVFYDILVQGRRDLNYASDVRSGVEMTLLRLMAFRPEYLEVVEAPPEMVTKVKPVTAKTPPPSALSTPLPESQPEPEANVAEPEFEPESEYDSNDGLEDEFEPDYQAALDEAPQSQQSVTEQSQQSVTEQPAPEQAEQSPQHDLQALLATRSALAQKKNREVNTPTEDTKQPAIPAEKPAETQPVNELPEQTEAATSEPAAQAQESSEEANTPVELPEIDAQITDSTQRAAEIDRWSAMIDGLDLHGLTRQLARNSVLQKEHDQYVLMVRKNWAYLLNDGAVITIKEAMAEQFDMVLRDILVGDAEAATPVEIQQRINNHRMNVAQHTLAQDPIAQQLENEFGAQLKADSVKPD</sequence>
<gene>
    <name evidence="1" type="ORF">CWI82_04440</name>
</gene>
<accession>A0ACD2HK42</accession>
<evidence type="ECO:0000313" key="2">
    <source>
        <dbReference type="Proteomes" id="UP000293092"/>
    </source>
</evidence>
<dbReference type="Proteomes" id="UP000293092">
    <property type="component" value="Unassembled WGS sequence"/>
</dbReference>
<keyword evidence="2" id="KW-1185">Reference proteome</keyword>
<evidence type="ECO:0000313" key="1">
    <source>
        <dbReference type="EMBL" id="RZQ56549.1"/>
    </source>
</evidence>
<comment type="caution">
    <text evidence="1">The sequence shown here is derived from an EMBL/GenBank/DDBJ whole genome shotgun (WGS) entry which is preliminary data.</text>
</comment>
<organism evidence="1 2">
    <name type="scientific">Pseudidiomarina tainanensis</name>
    <dbReference type="NCBI Taxonomy" id="502365"/>
    <lineage>
        <taxon>Bacteria</taxon>
        <taxon>Pseudomonadati</taxon>
        <taxon>Pseudomonadota</taxon>
        <taxon>Gammaproteobacteria</taxon>
        <taxon>Alteromonadales</taxon>
        <taxon>Idiomarinaceae</taxon>
        <taxon>Pseudidiomarina</taxon>
    </lineage>
</organism>
<proteinExistence type="predicted"/>
<name>A0ACD2HK42_9GAMM</name>
<dbReference type="EMBL" id="PIQJ01000001">
    <property type="protein sequence ID" value="RZQ56549.1"/>
    <property type="molecule type" value="Genomic_DNA"/>
</dbReference>
<protein>
    <submittedName>
        <fullName evidence="1">DNA polymerase III subunit gamma/tau</fullName>
    </submittedName>
</protein>